<organism evidence="1 2">
    <name type="scientific">Cloacibacillus evryensis</name>
    <dbReference type="NCBI Taxonomy" id="508460"/>
    <lineage>
        <taxon>Bacteria</taxon>
        <taxon>Thermotogati</taxon>
        <taxon>Synergistota</taxon>
        <taxon>Synergistia</taxon>
        <taxon>Synergistales</taxon>
        <taxon>Synergistaceae</taxon>
        <taxon>Cloacibacillus</taxon>
    </lineage>
</organism>
<accession>A0AAW5K4P5</accession>
<protein>
    <submittedName>
        <fullName evidence="1">Uncharacterized protein</fullName>
    </submittedName>
</protein>
<gene>
    <name evidence="1" type="ORF">NE630_15110</name>
</gene>
<keyword evidence="2" id="KW-1185">Reference proteome</keyword>
<feature type="non-terminal residue" evidence="1">
    <location>
        <position position="70"/>
    </location>
</feature>
<evidence type="ECO:0000313" key="1">
    <source>
        <dbReference type="EMBL" id="MCQ4815760.1"/>
    </source>
</evidence>
<evidence type="ECO:0000313" key="2">
    <source>
        <dbReference type="Proteomes" id="UP001205919"/>
    </source>
</evidence>
<dbReference type="AlphaFoldDB" id="A0AAW5K4P5"/>
<dbReference type="Proteomes" id="UP001205919">
    <property type="component" value="Unassembled WGS sequence"/>
</dbReference>
<reference evidence="1 2" key="1">
    <citation type="submission" date="2022-06" db="EMBL/GenBank/DDBJ databases">
        <title>Isolation of gut microbiota from human fecal samples.</title>
        <authorList>
            <person name="Pamer E.G."/>
            <person name="Barat B."/>
            <person name="Waligurski E."/>
            <person name="Medina S."/>
            <person name="Paddock L."/>
            <person name="Mostad J."/>
        </authorList>
    </citation>
    <scope>NUCLEOTIDE SEQUENCE [LARGE SCALE GENOMIC DNA]</scope>
    <source>
        <strain evidence="1 2">DFI.9.90</strain>
    </source>
</reference>
<dbReference type="EMBL" id="JANFYT010000087">
    <property type="protein sequence ID" value="MCQ4815760.1"/>
    <property type="molecule type" value="Genomic_DNA"/>
</dbReference>
<comment type="caution">
    <text evidence="1">The sequence shown here is derived from an EMBL/GenBank/DDBJ whole genome shotgun (WGS) entry which is preliminary data.</text>
</comment>
<sequence>MFLRNPAPAVSSFIVREIYIEKEIGNIIKGIRHIAPYAALHLIVQPKLEILRHISEHVESSVCVLQRKIA</sequence>
<proteinExistence type="predicted"/>
<name>A0AAW5K4P5_9BACT</name>